<dbReference type="RefSeq" id="WP_163664988.1">
    <property type="nucleotide sequence ID" value="NZ_AP022565.1"/>
</dbReference>
<evidence type="ECO:0000256" key="7">
    <source>
        <dbReference type="PIRSR" id="PIRSR602401-1"/>
    </source>
</evidence>
<sequence>MVEIQPRTVATTLPLAPRNPLPYRQMLKALRSFTEGHQQLREAGGPVSRMVLGPRWLVPPALLITSPQGARDVLARRDSVADRGGALNMVELRKLMGGNLLNLPHERWLPRRRTLQPMFTKQNVPRYAGHMAAAAQSVADDWDDGATIDLDSACRALTLRALGRSVFGLDLDERADEVGPALRASLSWISDRSTRPVKLPQWVPTPGQRRARAGNARLHALAAEILTAVRADPDRDAPLVQALIEARDPDTRRQLTDDEICHELVLFMLAGHDTTSTTLCYSLWALGRNPDIEARVYDEVAALGTRKLTPEDVPRLGYTVQVLHEALRLCPPGAGTPRLLNEEITVDGYRAEAGTIALVNFYVMHRDPALWDDPLSFDPGRFSPERSAGRNRWQYLPFGGGPRSCVGDHFAMLEATLALATIVREVSVASLHDDFPVETPFTVIAAEPIPARITRRSTP</sequence>
<accession>A0A6N4UV16</accession>
<dbReference type="Gene3D" id="1.10.630.10">
    <property type="entry name" value="Cytochrome P450"/>
    <property type="match status" value="1"/>
</dbReference>
<keyword evidence="2 7" id="KW-0349">Heme</keyword>
<evidence type="ECO:0000256" key="8">
    <source>
        <dbReference type="RuleBase" id="RU000461"/>
    </source>
</evidence>
<dbReference type="InterPro" id="IPR017972">
    <property type="entry name" value="Cyt_P450_CS"/>
</dbReference>
<keyword evidence="6 8" id="KW-0503">Monooxygenase</keyword>
<comment type="cofactor">
    <cofactor evidence="7">
        <name>heme</name>
        <dbReference type="ChEBI" id="CHEBI:30413"/>
    </cofactor>
</comment>
<comment type="similarity">
    <text evidence="1 8">Belongs to the cytochrome P450 family.</text>
</comment>
<dbReference type="InterPro" id="IPR036396">
    <property type="entry name" value="Cyt_P450_sf"/>
</dbReference>
<evidence type="ECO:0000256" key="3">
    <source>
        <dbReference type="ARBA" id="ARBA00022723"/>
    </source>
</evidence>
<dbReference type="PROSITE" id="PS00086">
    <property type="entry name" value="CYTOCHROME_P450"/>
    <property type="match status" value="1"/>
</dbReference>
<dbReference type="SUPFAM" id="SSF48264">
    <property type="entry name" value="Cytochrome P450"/>
    <property type="match status" value="1"/>
</dbReference>
<gene>
    <name evidence="9" type="ORF">MALV_28900</name>
</gene>
<dbReference type="PANTHER" id="PTHR24291:SF50">
    <property type="entry name" value="BIFUNCTIONAL ALBAFLAVENONE MONOOXYGENASE_TERPENE SYNTHASE"/>
    <property type="match status" value="1"/>
</dbReference>
<proteinExistence type="inferred from homology"/>
<evidence type="ECO:0000313" key="9">
    <source>
        <dbReference type="EMBL" id="BBX27765.1"/>
    </source>
</evidence>
<dbReference type="Pfam" id="PF00067">
    <property type="entry name" value="p450"/>
    <property type="match status" value="1"/>
</dbReference>
<protein>
    <submittedName>
        <fullName evidence="9">Cytochrome P450</fullName>
    </submittedName>
</protein>
<keyword evidence="5 7" id="KW-0408">Iron</keyword>
<dbReference type="GO" id="GO:0005506">
    <property type="term" value="F:iron ion binding"/>
    <property type="evidence" value="ECO:0007669"/>
    <property type="project" value="InterPro"/>
</dbReference>
<evidence type="ECO:0000256" key="2">
    <source>
        <dbReference type="ARBA" id="ARBA00022617"/>
    </source>
</evidence>
<dbReference type="KEGG" id="malv:MALV_28900"/>
<dbReference type="GO" id="GO:0004497">
    <property type="term" value="F:monooxygenase activity"/>
    <property type="evidence" value="ECO:0007669"/>
    <property type="project" value="UniProtKB-KW"/>
</dbReference>
<feature type="binding site" description="axial binding residue" evidence="7">
    <location>
        <position position="405"/>
    </location>
    <ligand>
        <name>heme</name>
        <dbReference type="ChEBI" id="CHEBI:30413"/>
    </ligand>
    <ligandPart>
        <name>Fe</name>
        <dbReference type="ChEBI" id="CHEBI:18248"/>
    </ligandPart>
</feature>
<dbReference type="InterPro" id="IPR050196">
    <property type="entry name" value="Cytochrome_P450_Monoox"/>
</dbReference>
<dbReference type="InterPro" id="IPR002401">
    <property type="entry name" value="Cyt_P450_E_grp-I"/>
</dbReference>
<name>A0A6N4UV16_9MYCO</name>
<dbReference type="PANTHER" id="PTHR24291">
    <property type="entry name" value="CYTOCHROME P450 FAMILY 4"/>
    <property type="match status" value="1"/>
</dbReference>
<dbReference type="AlphaFoldDB" id="A0A6N4UV16"/>
<reference evidence="9 10" key="1">
    <citation type="journal article" date="2019" name="Emerg. Microbes Infect.">
        <title>Comprehensive subspecies identification of 175 nontuberculous mycobacteria species based on 7547 genomic profiles.</title>
        <authorList>
            <person name="Matsumoto Y."/>
            <person name="Kinjo T."/>
            <person name="Motooka D."/>
            <person name="Nabeya D."/>
            <person name="Jung N."/>
            <person name="Uechi K."/>
            <person name="Horii T."/>
            <person name="Iida T."/>
            <person name="Fujita J."/>
            <person name="Nakamura S."/>
        </authorList>
    </citation>
    <scope>NUCLEOTIDE SEQUENCE [LARGE SCALE GENOMIC DNA]</scope>
    <source>
        <strain evidence="9 10">JCM 12272</strain>
    </source>
</reference>
<dbReference type="GO" id="GO:0020037">
    <property type="term" value="F:heme binding"/>
    <property type="evidence" value="ECO:0007669"/>
    <property type="project" value="InterPro"/>
</dbReference>
<dbReference type="PRINTS" id="PR00385">
    <property type="entry name" value="P450"/>
</dbReference>
<dbReference type="EMBL" id="AP022565">
    <property type="protein sequence ID" value="BBX27765.1"/>
    <property type="molecule type" value="Genomic_DNA"/>
</dbReference>
<organism evidence="9 10">
    <name type="scientific">Mycolicibacterium alvei</name>
    <dbReference type="NCBI Taxonomy" id="67081"/>
    <lineage>
        <taxon>Bacteria</taxon>
        <taxon>Bacillati</taxon>
        <taxon>Actinomycetota</taxon>
        <taxon>Actinomycetes</taxon>
        <taxon>Mycobacteriales</taxon>
        <taxon>Mycobacteriaceae</taxon>
        <taxon>Mycolicibacterium</taxon>
    </lineage>
</organism>
<dbReference type="Proteomes" id="UP000466906">
    <property type="component" value="Chromosome"/>
</dbReference>
<keyword evidence="10" id="KW-1185">Reference proteome</keyword>
<evidence type="ECO:0000256" key="4">
    <source>
        <dbReference type="ARBA" id="ARBA00023002"/>
    </source>
</evidence>
<evidence type="ECO:0000256" key="5">
    <source>
        <dbReference type="ARBA" id="ARBA00023004"/>
    </source>
</evidence>
<evidence type="ECO:0000256" key="1">
    <source>
        <dbReference type="ARBA" id="ARBA00010617"/>
    </source>
</evidence>
<dbReference type="GO" id="GO:0016705">
    <property type="term" value="F:oxidoreductase activity, acting on paired donors, with incorporation or reduction of molecular oxygen"/>
    <property type="evidence" value="ECO:0007669"/>
    <property type="project" value="InterPro"/>
</dbReference>
<evidence type="ECO:0000313" key="10">
    <source>
        <dbReference type="Proteomes" id="UP000466906"/>
    </source>
</evidence>
<keyword evidence="3 7" id="KW-0479">Metal-binding</keyword>
<evidence type="ECO:0000256" key="6">
    <source>
        <dbReference type="ARBA" id="ARBA00023033"/>
    </source>
</evidence>
<dbReference type="PRINTS" id="PR00463">
    <property type="entry name" value="EP450I"/>
</dbReference>
<keyword evidence="4 8" id="KW-0560">Oxidoreductase</keyword>
<dbReference type="InterPro" id="IPR001128">
    <property type="entry name" value="Cyt_P450"/>
</dbReference>